<proteinExistence type="predicted"/>
<reference evidence="1" key="1">
    <citation type="submission" date="2014-05" db="EMBL/GenBank/DDBJ databases">
        <authorList>
            <person name="Chronopoulou M."/>
        </authorList>
    </citation>
    <scope>NUCLEOTIDE SEQUENCE</scope>
    <source>
        <tissue evidence="1">Whole organism</tissue>
    </source>
</reference>
<organism evidence="1">
    <name type="scientific">Lepeophtheirus salmonis</name>
    <name type="common">Salmon louse</name>
    <name type="synonym">Caligus salmonis</name>
    <dbReference type="NCBI Taxonomy" id="72036"/>
    <lineage>
        <taxon>Eukaryota</taxon>
        <taxon>Metazoa</taxon>
        <taxon>Ecdysozoa</taxon>
        <taxon>Arthropoda</taxon>
        <taxon>Crustacea</taxon>
        <taxon>Multicrustacea</taxon>
        <taxon>Hexanauplia</taxon>
        <taxon>Copepoda</taxon>
        <taxon>Siphonostomatoida</taxon>
        <taxon>Caligidae</taxon>
        <taxon>Lepeophtheirus</taxon>
    </lineage>
</organism>
<name>A0A0K2UGL1_LEPSM</name>
<feature type="non-terminal residue" evidence="1">
    <location>
        <position position="1"/>
    </location>
</feature>
<accession>A0A0K2UGL1</accession>
<sequence>IEKFIIAIIKILSSATYVRILYIAPKIFLKIRAD</sequence>
<dbReference type="AlphaFoldDB" id="A0A0K2UGL1"/>
<dbReference type="EMBL" id="HACA01019470">
    <property type="protein sequence ID" value="CDW36831.1"/>
    <property type="molecule type" value="Transcribed_RNA"/>
</dbReference>
<evidence type="ECO:0000313" key="1">
    <source>
        <dbReference type="EMBL" id="CDW36831.1"/>
    </source>
</evidence>
<protein>
    <submittedName>
        <fullName evidence="1">Uncharacterized protein</fullName>
    </submittedName>
</protein>